<keyword evidence="1" id="KW-0472">Membrane</keyword>
<sequence length="50" mass="6168">MPQMAPMWWTSILMITLMMMMLSMMFMYFLTSKKVEISLKTNKNQLNWKW</sequence>
<protein>
    <submittedName>
        <fullName evidence="2">ATP synthase F0 subunit 8</fullName>
    </submittedName>
</protein>
<keyword evidence="2" id="KW-0496">Mitochondrion</keyword>
<dbReference type="EMBL" id="KY039113">
    <property type="protein sequence ID" value="ATG83152.1"/>
    <property type="molecule type" value="Genomic_DNA"/>
</dbReference>
<dbReference type="AlphaFoldDB" id="A0A343KJ47"/>
<proteinExistence type="predicted"/>
<geneLocation type="mitochondrion" evidence="2"/>
<reference evidence="2" key="1">
    <citation type="journal article" date="2017" name="Sci. Rep.">
        <title>Deep-level phylogeny of Cicadomorpha inferred from mitochondrial genomes sequenced by NGS.</title>
        <authorList>
            <person name="Song N."/>
            <person name="Cai W."/>
            <person name="Li H."/>
        </authorList>
    </citation>
    <scope>NUCLEOTIDE SEQUENCE</scope>
</reference>
<accession>A0A343KJ47</accession>
<dbReference type="GeneID" id="34734221"/>
<gene>
    <name evidence="2" type="primary">atp8</name>
</gene>
<name>A0A343KJ47_9HEMI</name>
<evidence type="ECO:0000313" key="2">
    <source>
        <dbReference type="EMBL" id="ATG83152.1"/>
    </source>
</evidence>
<feature type="transmembrane region" description="Helical" evidence="1">
    <location>
        <begin position="6"/>
        <end position="30"/>
    </location>
</feature>
<keyword evidence="1" id="KW-1133">Transmembrane helix</keyword>
<keyword evidence="1" id="KW-0812">Transmembrane</keyword>
<organism evidence="2">
    <name type="scientific">Yanocephalus yanonis</name>
    <dbReference type="NCBI Taxonomy" id="317752"/>
    <lineage>
        <taxon>Eukaryota</taxon>
        <taxon>Metazoa</taxon>
        <taxon>Ecdysozoa</taxon>
        <taxon>Arthropoda</taxon>
        <taxon>Hexapoda</taxon>
        <taxon>Insecta</taxon>
        <taxon>Pterygota</taxon>
        <taxon>Neoptera</taxon>
        <taxon>Paraneoptera</taxon>
        <taxon>Hemiptera</taxon>
        <taxon>Auchenorrhyncha</taxon>
        <taxon>Membracoidea</taxon>
        <taxon>Cicadellidae</taxon>
        <taxon>Deltocephalinae</taxon>
        <taxon>Paralimnini</taxon>
        <taxon>Yanocephalus</taxon>
    </lineage>
</organism>
<dbReference type="RefSeq" id="YP_009439679.1">
    <property type="nucleotide sequence ID" value="NC_036131.1"/>
</dbReference>
<evidence type="ECO:0000256" key="1">
    <source>
        <dbReference type="SAM" id="Phobius"/>
    </source>
</evidence>